<reference evidence="2" key="1">
    <citation type="journal article" date="2013" name="J. Plant Res.">
        <title>Effect of fungi and light on seed germination of three Opuntia species from semiarid lands of central Mexico.</title>
        <authorList>
            <person name="Delgado-Sanchez P."/>
            <person name="Jimenez-Bremont J.F."/>
            <person name="Guerrero-Gonzalez Mde L."/>
            <person name="Flores J."/>
        </authorList>
    </citation>
    <scope>NUCLEOTIDE SEQUENCE</scope>
    <source>
        <tissue evidence="2">Cladode</tissue>
    </source>
</reference>
<evidence type="ECO:0000256" key="1">
    <source>
        <dbReference type="SAM" id="SignalP"/>
    </source>
</evidence>
<name>A0A7C9DPP3_OPUST</name>
<reference evidence="2" key="2">
    <citation type="submission" date="2020-07" db="EMBL/GenBank/DDBJ databases">
        <authorList>
            <person name="Vera ALvarez R."/>
            <person name="Arias-Moreno D.M."/>
            <person name="Jimenez-Jacinto V."/>
            <person name="Jimenez-Bremont J.F."/>
            <person name="Swaminathan K."/>
            <person name="Moose S.P."/>
            <person name="Guerrero-Gonzalez M.L."/>
            <person name="Marino-Ramirez L."/>
            <person name="Landsman D."/>
            <person name="Rodriguez-Kessler M."/>
            <person name="Delgado-Sanchez P."/>
        </authorList>
    </citation>
    <scope>NUCLEOTIDE SEQUENCE</scope>
    <source>
        <tissue evidence="2">Cladode</tissue>
    </source>
</reference>
<dbReference type="AlphaFoldDB" id="A0A7C9DPP3"/>
<accession>A0A7C9DPP3</accession>
<feature type="signal peptide" evidence="1">
    <location>
        <begin position="1"/>
        <end position="22"/>
    </location>
</feature>
<sequence>MSQHFCPALNLLLLLFFNCFTCLPINLLDVCASDKLTNYKKKSYILNKLNTISFPMINEDTVVVFVGVSCGNIYPLGPKKGRERRERKLELQGEKINYHLDLPQFAITSAYCFSSFMLAIDFL</sequence>
<keyword evidence="1" id="KW-0732">Signal</keyword>
<feature type="chain" id="PRO_5028324022" evidence="1">
    <location>
        <begin position="23"/>
        <end position="123"/>
    </location>
</feature>
<dbReference type="EMBL" id="GISG01126652">
    <property type="protein sequence ID" value="MBA4642009.1"/>
    <property type="molecule type" value="Transcribed_RNA"/>
</dbReference>
<evidence type="ECO:0000313" key="2">
    <source>
        <dbReference type="EMBL" id="MBA4642009.1"/>
    </source>
</evidence>
<proteinExistence type="predicted"/>
<organism evidence="2">
    <name type="scientific">Opuntia streptacantha</name>
    <name type="common">Prickly pear cactus</name>
    <name type="synonym">Opuntia cardona</name>
    <dbReference type="NCBI Taxonomy" id="393608"/>
    <lineage>
        <taxon>Eukaryota</taxon>
        <taxon>Viridiplantae</taxon>
        <taxon>Streptophyta</taxon>
        <taxon>Embryophyta</taxon>
        <taxon>Tracheophyta</taxon>
        <taxon>Spermatophyta</taxon>
        <taxon>Magnoliopsida</taxon>
        <taxon>eudicotyledons</taxon>
        <taxon>Gunneridae</taxon>
        <taxon>Pentapetalae</taxon>
        <taxon>Caryophyllales</taxon>
        <taxon>Cactineae</taxon>
        <taxon>Cactaceae</taxon>
        <taxon>Opuntioideae</taxon>
        <taxon>Opuntia</taxon>
    </lineage>
</organism>
<protein>
    <submittedName>
        <fullName evidence="2">Uncharacterized protein</fullName>
    </submittedName>
</protein>